<feature type="transmembrane region" description="Helical" evidence="5">
    <location>
        <begin position="241"/>
        <end position="261"/>
    </location>
</feature>
<proteinExistence type="predicted"/>
<feature type="transmembrane region" description="Helical" evidence="5">
    <location>
        <begin position="42"/>
        <end position="62"/>
    </location>
</feature>
<protein>
    <recommendedName>
        <fullName evidence="8">Major facilitator superfamily (MFS) profile domain-containing protein</fullName>
    </recommendedName>
</protein>
<evidence type="ECO:0000313" key="6">
    <source>
        <dbReference type="EMBL" id="VVC98017.1"/>
    </source>
</evidence>
<evidence type="ECO:0000313" key="7">
    <source>
        <dbReference type="Proteomes" id="UP000324832"/>
    </source>
</evidence>
<feature type="transmembrane region" description="Helical" evidence="5">
    <location>
        <begin position="373"/>
        <end position="393"/>
    </location>
</feature>
<sequence length="519" mass="57440">MATKVQSELELSEYNKKQDQNENADTINSAHKETRLSDRFKLALNFFTVEPFLLCYILPSVISAVAVQKLNMEKACRVDLGYSEDVCSDAVAGNFKDNLTISALDGAQVMVADMTTWQQPIQSGIPAIVIIFVGAWSDKTGNRKSLMLIPILGELISAIGLIFTTYFFLEWPLWVTGLIESVPSAFTGGRSIALMGSYSYIADVTTIESRTFRVGVVAVIVTLGIPLGSSVSGVLTESVGYYGIFTIGIALYAFGFVHTYFQIHDVKQVPLEGTLKQKIAQFFNPKNAWDTFSLLFLSRGKKLAQILLVIWAHIVVIGPIFGEGAVLFLYTLKKFNMDVIDFSLFSTYSVLMGLAGTTVAVTIFSKLWKMHDALIGSIATICKVVSSFVYGFATNRTWFYTGPVFDFFGNSGTTVIRSLGTKVVDPDEVGKMCSLIGFVEAVVPVIYTPIYSKVYSTTLDTFPGAFYLLGSNEDNILCVYLNIELVKFLYIMHKREMRDVVKNPAEKEIHAHENHVTVL</sequence>
<dbReference type="PANTHER" id="PTHR23507">
    <property type="entry name" value="ZGC:174356"/>
    <property type="match status" value="1"/>
</dbReference>
<keyword evidence="7" id="KW-1185">Reference proteome</keyword>
<reference evidence="6 7" key="1">
    <citation type="submission" date="2017-07" db="EMBL/GenBank/DDBJ databases">
        <authorList>
            <person name="Talla V."/>
            <person name="Backstrom N."/>
        </authorList>
    </citation>
    <scope>NUCLEOTIDE SEQUENCE [LARGE SCALE GENOMIC DNA]</scope>
</reference>
<dbReference type="InterPro" id="IPR036259">
    <property type="entry name" value="MFS_trans_sf"/>
</dbReference>
<dbReference type="GO" id="GO:0016020">
    <property type="term" value="C:membrane"/>
    <property type="evidence" value="ECO:0007669"/>
    <property type="project" value="UniProtKB-SubCell"/>
</dbReference>
<comment type="subcellular location">
    <subcellularLocation>
        <location evidence="1">Membrane</location>
        <topology evidence="1">Multi-pass membrane protein</topology>
    </subcellularLocation>
</comment>
<evidence type="ECO:0000256" key="4">
    <source>
        <dbReference type="ARBA" id="ARBA00023136"/>
    </source>
</evidence>
<evidence type="ECO:0000256" key="5">
    <source>
        <dbReference type="SAM" id="Phobius"/>
    </source>
</evidence>
<keyword evidence="2 5" id="KW-0812">Transmembrane</keyword>
<dbReference type="Pfam" id="PF07690">
    <property type="entry name" value="MFS_1"/>
    <property type="match status" value="1"/>
</dbReference>
<accession>A0A5E4QJC1</accession>
<feature type="transmembrane region" description="Helical" evidence="5">
    <location>
        <begin position="214"/>
        <end position="235"/>
    </location>
</feature>
<evidence type="ECO:0000256" key="2">
    <source>
        <dbReference type="ARBA" id="ARBA00022692"/>
    </source>
</evidence>
<dbReference type="Proteomes" id="UP000324832">
    <property type="component" value="Unassembled WGS sequence"/>
</dbReference>
<keyword evidence="3 5" id="KW-1133">Transmembrane helix</keyword>
<dbReference type="GO" id="GO:0022857">
    <property type="term" value="F:transmembrane transporter activity"/>
    <property type="evidence" value="ECO:0007669"/>
    <property type="project" value="InterPro"/>
</dbReference>
<dbReference type="AlphaFoldDB" id="A0A5E4QJC1"/>
<feature type="transmembrane region" description="Helical" evidence="5">
    <location>
        <begin position="306"/>
        <end position="330"/>
    </location>
</feature>
<feature type="transmembrane region" description="Helical" evidence="5">
    <location>
        <begin position="342"/>
        <end position="364"/>
    </location>
</feature>
<name>A0A5E4QJC1_9NEOP</name>
<feature type="transmembrane region" description="Helical" evidence="5">
    <location>
        <begin position="148"/>
        <end position="169"/>
    </location>
</feature>
<organism evidence="6 7">
    <name type="scientific">Leptidea sinapis</name>
    <dbReference type="NCBI Taxonomy" id="189913"/>
    <lineage>
        <taxon>Eukaryota</taxon>
        <taxon>Metazoa</taxon>
        <taxon>Ecdysozoa</taxon>
        <taxon>Arthropoda</taxon>
        <taxon>Hexapoda</taxon>
        <taxon>Insecta</taxon>
        <taxon>Pterygota</taxon>
        <taxon>Neoptera</taxon>
        <taxon>Endopterygota</taxon>
        <taxon>Lepidoptera</taxon>
        <taxon>Glossata</taxon>
        <taxon>Ditrysia</taxon>
        <taxon>Papilionoidea</taxon>
        <taxon>Pieridae</taxon>
        <taxon>Dismorphiinae</taxon>
        <taxon>Leptidea</taxon>
    </lineage>
</organism>
<dbReference type="InterPro" id="IPR011701">
    <property type="entry name" value="MFS"/>
</dbReference>
<gene>
    <name evidence="6" type="ORF">LSINAPIS_LOCUS9173</name>
</gene>
<evidence type="ECO:0000256" key="3">
    <source>
        <dbReference type="ARBA" id="ARBA00022989"/>
    </source>
</evidence>
<dbReference type="PANTHER" id="PTHR23507:SF1">
    <property type="entry name" value="FI18259P1-RELATED"/>
    <property type="match status" value="1"/>
</dbReference>
<dbReference type="Gene3D" id="1.20.1250.20">
    <property type="entry name" value="MFS general substrate transporter like domains"/>
    <property type="match status" value="1"/>
</dbReference>
<dbReference type="SUPFAM" id="SSF103473">
    <property type="entry name" value="MFS general substrate transporter"/>
    <property type="match status" value="1"/>
</dbReference>
<evidence type="ECO:0000256" key="1">
    <source>
        <dbReference type="ARBA" id="ARBA00004141"/>
    </source>
</evidence>
<feature type="transmembrane region" description="Helical" evidence="5">
    <location>
        <begin position="120"/>
        <end position="136"/>
    </location>
</feature>
<dbReference type="EMBL" id="FZQP02003334">
    <property type="protein sequence ID" value="VVC98017.1"/>
    <property type="molecule type" value="Genomic_DNA"/>
</dbReference>
<keyword evidence="4 5" id="KW-0472">Membrane</keyword>
<evidence type="ECO:0008006" key="8">
    <source>
        <dbReference type="Google" id="ProtNLM"/>
    </source>
</evidence>